<organism evidence="2 3">
    <name type="scientific">Candidatus Segetimicrobium genomatis</name>
    <dbReference type="NCBI Taxonomy" id="2569760"/>
    <lineage>
        <taxon>Bacteria</taxon>
        <taxon>Bacillati</taxon>
        <taxon>Candidatus Sysuimicrobiota</taxon>
        <taxon>Candidatus Sysuimicrobiia</taxon>
        <taxon>Candidatus Sysuimicrobiales</taxon>
        <taxon>Candidatus Segetimicrobiaceae</taxon>
        <taxon>Candidatus Segetimicrobium</taxon>
    </lineage>
</organism>
<feature type="transmembrane region" description="Helical" evidence="1">
    <location>
        <begin position="105"/>
        <end position="127"/>
    </location>
</feature>
<evidence type="ECO:0000313" key="2">
    <source>
        <dbReference type="EMBL" id="TMJ04112.1"/>
    </source>
</evidence>
<feature type="transmembrane region" description="Helical" evidence="1">
    <location>
        <begin position="164"/>
        <end position="189"/>
    </location>
</feature>
<dbReference type="EMBL" id="VBAL01000048">
    <property type="protein sequence ID" value="TMJ04112.1"/>
    <property type="molecule type" value="Genomic_DNA"/>
</dbReference>
<evidence type="ECO:0000313" key="3">
    <source>
        <dbReference type="Proteomes" id="UP000319353"/>
    </source>
</evidence>
<keyword evidence="1" id="KW-0472">Membrane</keyword>
<comment type="caution">
    <text evidence="2">The sequence shown here is derived from an EMBL/GenBank/DDBJ whole genome shotgun (WGS) entry which is preliminary data.</text>
</comment>
<dbReference type="Proteomes" id="UP000319353">
    <property type="component" value="Unassembled WGS sequence"/>
</dbReference>
<protein>
    <recommendedName>
        <fullName evidence="4">MASE1 domain-containing protein</fullName>
    </recommendedName>
</protein>
<keyword evidence="1" id="KW-0812">Transmembrane</keyword>
<reference evidence="2 3" key="1">
    <citation type="journal article" date="2019" name="Nat. Microbiol.">
        <title>Mediterranean grassland soil C-N compound turnover is dependent on rainfall and depth, and is mediated by genomically divergent microorganisms.</title>
        <authorList>
            <person name="Diamond S."/>
            <person name="Andeer P.F."/>
            <person name="Li Z."/>
            <person name="Crits-Christoph A."/>
            <person name="Burstein D."/>
            <person name="Anantharaman K."/>
            <person name="Lane K.R."/>
            <person name="Thomas B.C."/>
            <person name="Pan C."/>
            <person name="Northen T.R."/>
            <person name="Banfield J.F."/>
        </authorList>
    </citation>
    <scope>NUCLEOTIDE SEQUENCE [LARGE SCALE GENOMIC DNA]</scope>
    <source>
        <strain evidence="2">NP_4</strain>
    </source>
</reference>
<keyword evidence="1" id="KW-1133">Transmembrane helix</keyword>
<accession>A0A537L7W6</accession>
<proteinExistence type="predicted"/>
<name>A0A537L7W6_9BACT</name>
<gene>
    <name evidence="2" type="ORF">E6H01_04460</name>
</gene>
<feature type="transmembrane region" description="Helical" evidence="1">
    <location>
        <begin position="75"/>
        <end position="93"/>
    </location>
</feature>
<feature type="transmembrane region" description="Helical" evidence="1">
    <location>
        <begin position="139"/>
        <end position="157"/>
    </location>
</feature>
<evidence type="ECO:0008006" key="4">
    <source>
        <dbReference type="Google" id="ProtNLM"/>
    </source>
</evidence>
<evidence type="ECO:0000256" key="1">
    <source>
        <dbReference type="SAM" id="Phobius"/>
    </source>
</evidence>
<sequence length="234" mass="23812">MIAVFITLIGYVAMTVGSSPTVKGASFIWLPAALQLVAGVWLGPWLGLLAGGLGAYAAGILAYGGWGIVDIIMNPIAGGVANAMLPAILFRMYRVDPTLGAQRPADVLSGVVKAVVLAIIVLAAGYLNRFLQWSGQWGFILPLIALFVGARVLLGGLALNKASFLAAVGIAVVSCAASALIGAIGATVGGKPFAAALVDPGIGWFIGDTISAFLGLYLLAMFTQRVRAAGIVAS</sequence>
<feature type="transmembrane region" description="Helical" evidence="1">
    <location>
        <begin position="201"/>
        <end position="220"/>
    </location>
</feature>
<dbReference type="AlphaFoldDB" id="A0A537L7W6"/>